<dbReference type="Proteomes" id="UP000014680">
    <property type="component" value="Unassembled WGS sequence"/>
</dbReference>
<sequence length="104" mass="12373">MGLIDGYHMMVISQYFSTFVDFISLEFVCKKFNTNMLKFHHNLIPLTTKTIKFFSKIETLNIWSKNNETFSNMNFRVIPSNHQDNIDFFALRYGVQLITTCFKR</sequence>
<dbReference type="KEGG" id="eiv:EIN_521670"/>
<protein>
    <submittedName>
        <fullName evidence="1">Uncharacterized protein</fullName>
    </submittedName>
</protein>
<dbReference type="OrthoDB" id="10459984at2759"/>
<organism evidence="1 2">
    <name type="scientific">Entamoeba invadens IP1</name>
    <dbReference type="NCBI Taxonomy" id="370355"/>
    <lineage>
        <taxon>Eukaryota</taxon>
        <taxon>Amoebozoa</taxon>
        <taxon>Evosea</taxon>
        <taxon>Archamoebae</taxon>
        <taxon>Mastigamoebida</taxon>
        <taxon>Entamoebidae</taxon>
        <taxon>Entamoeba</taxon>
    </lineage>
</organism>
<dbReference type="EMBL" id="KB206450">
    <property type="protein sequence ID" value="ELP91740.1"/>
    <property type="molecule type" value="Genomic_DNA"/>
</dbReference>
<evidence type="ECO:0000313" key="1">
    <source>
        <dbReference type="EMBL" id="ELP91740.1"/>
    </source>
</evidence>
<dbReference type="GeneID" id="14890724"/>
<dbReference type="VEuPathDB" id="AmoebaDB:EIN_521670"/>
<gene>
    <name evidence="1" type="ORF">EIN_521670</name>
</gene>
<keyword evidence="2" id="KW-1185">Reference proteome</keyword>
<proteinExistence type="predicted"/>
<name>A0A0A1UD84_ENTIV</name>
<reference evidence="1 2" key="1">
    <citation type="submission" date="2012-10" db="EMBL/GenBank/DDBJ databases">
        <authorList>
            <person name="Zafar N."/>
            <person name="Inman J."/>
            <person name="Hall N."/>
            <person name="Lorenzi H."/>
            <person name="Caler E."/>
        </authorList>
    </citation>
    <scope>NUCLEOTIDE SEQUENCE [LARGE SCALE GENOMIC DNA]</scope>
    <source>
        <strain evidence="1 2">IP1</strain>
    </source>
</reference>
<evidence type="ECO:0000313" key="2">
    <source>
        <dbReference type="Proteomes" id="UP000014680"/>
    </source>
</evidence>
<dbReference type="AlphaFoldDB" id="A0A0A1UD84"/>
<dbReference type="RefSeq" id="XP_004258511.1">
    <property type="nucleotide sequence ID" value="XM_004258463.1"/>
</dbReference>
<accession>A0A0A1UD84</accession>